<accession>A0A4Z1CMP3</accession>
<evidence type="ECO:0000313" key="4">
    <source>
        <dbReference type="Proteomes" id="UP000297496"/>
    </source>
</evidence>
<protein>
    <submittedName>
        <fullName evidence="3">NAD(P)-dependent alcohol dehydrogenase</fullName>
    </submittedName>
</protein>
<gene>
    <name evidence="3" type="ORF">EXE59_16430</name>
</gene>
<sequence>MAAASLGESVAAGTSRTTGVTPAAGRAVRQLRYGGPEVLDVTRQPAPVPACGQVRVGVHAASLNARDWHVMRGEPRVARLLDRGTFGRRAPRELVRGTDLAGIVDAVGDGVTRWKVGDPVFGEGSGAFADYALASEDQLWVIPAGVSFAEAASLPLAASTAVLCLDETGLGEGGSVLINGASGGVGTFAVQLAKTLGSYVTAVVSPRNADLARSLGADEVIDYTASDFTRAGQTYDAVVDFVGNRTLRELRATVRPGGRLVLSGGGVAGEGRILGPMRLLMGALAVARLQPFEIRFPQAVPTSDGLRRISQMVESGAVRPVVDQTFALEDVTAAIRYMEGTHARAKVVITVT</sequence>
<dbReference type="PANTHER" id="PTHR11695:SF294">
    <property type="entry name" value="RETICULON-4-INTERACTING PROTEIN 1, MITOCHONDRIAL"/>
    <property type="match status" value="1"/>
</dbReference>
<dbReference type="SUPFAM" id="SSF50129">
    <property type="entry name" value="GroES-like"/>
    <property type="match status" value="1"/>
</dbReference>
<dbReference type="EMBL" id="SRRO01000001">
    <property type="protein sequence ID" value="TGN65369.1"/>
    <property type="molecule type" value="Genomic_DNA"/>
</dbReference>
<reference evidence="3 4" key="1">
    <citation type="submission" date="2019-04" db="EMBL/GenBank/DDBJ databases">
        <title>Three New Species of Nocardioides, Nocardioides euryhalodurans sp. nov., Nocardioides seonyuensis sp. nov. and Nocardioides eburneoflavus sp. nov. Isolated from Soil.</title>
        <authorList>
            <person name="Roh S.G."/>
            <person name="Lee C."/>
            <person name="Kim M.-K."/>
            <person name="Kim S.B."/>
        </authorList>
    </citation>
    <scope>NUCLEOTIDE SEQUENCE [LARGE SCALE GENOMIC DNA]</scope>
    <source>
        <strain evidence="3 4">MMS17-SY213</strain>
    </source>
</reference>
<dbReference type="Gene3D" id="3.40.50.720">
    <property type="entry name" value="NAD(P)-binding Rossmann-like Domain"/>
    <property type="match status" value="1"/>
</dbReference>
<evidence type="ECO:0000259" key="2">
    <source>
        <dbReference type="SMART" id="SM00829"/>
    </source>
</evidence>
<keyword evidence="4" id="KW-1185">Reference proteome</keyword>
<name>A0A4Z1CMP3_9ACTN</name>
<feature type="domain" description="Enoyl reductase (ER)" evidence="2">
    <location>
        <begin position="34"/>
        <end position="349"/>
    </location>
</feature>
<organism evidence="3 4">
    <name type="scientific">Nocardioides eburneiflavus</name>
    <dbReference type="NCBI Taxonomy" id="2518372"/>
    <lineage>
        <taxon>Bacteria</taxon>
        <taxon>Bacillati</taxon>
        <taxon>Actinomycetota</taxon>
        <taxon>Actinomycetes</taxon>
        <taxon>Propionibacteriales</taxon>
        <taxon>Nocardioidaceae</taxon>
        <taxon>Nocardioides</taxon>
    </lineage>
</organism>
<dbReference type="InterPro" id="IPR036291">
    <property type="entry name" value="NAD(P)-bd_dom_sf"/>
</dbReference>
<feature type="region of interest" description="Disordered" evidence="1">
    <location>
        <begin position="1"/>
        <end position="23"/>
    </location>
</feature>
<dbReference type="GO" id="GO:0016491">
    <property type="term" value="F:oxidoreductase activity"/>
    <property type="evidence" value="ECO:0007669"/>
    <property type="project" value="InterPro"/>
</dbReference>
<dbReference type="Pfam" id="PF13602">
    <property type="entry name" value="ADH_zinc_N_2"/>
    <property type="match status" value="1"/>
</dbReference>
<evidence type="ECO:0000313" key="3">
    <source>
        <dbReference type="EMBL" id="TGN65369.1"/>
    </source>
</evidence>
<dbReference type="InterPro" id="IPR050700">
    <property type="entry name" value="YIM1/Zinc_Alcohol_DH_Fams"/>
</dbReference>
<dbReference type="OrthoDB" id="3175656at2"/>
<dbReference type="Gene3D" id="3.90.180.10">
    <property type="entry name" value="Medium-chain alcohol dehydrogenases, catalytic domain"/>
    <property type="match status" value="1"/>
</dbReference>
<proteinExistence type="predicted"/>
<dbReference type="CDD" id="cd08267">
    <property type="entry name" value="MDR1"/>
    <property type="match status" value="1"/>
</dbReference>
<dbReference type="SMART" id="SM00829">
    <property type="entry name" value="PKS_ER"/>
    <property type="match status" value="1"/>
</dbReference>
<evidence type="ECO:0000256" key="1">
    <source>
        <dbReference type="SAM" id="MobiDB-lite"/>
    </source>
</evidence>
<dbReference type="InterPro" id="IPR011032">
    <property type="entry name" value="GroES-like_sf"/>
</dbReference>
<dbReference type="InterPro" id="IPR020843">
    <property type="entry name" value="ER"/>
</dbReference>
<dbReference type="PANTHER" id="PTHR11695">
    <property type="entry name" value="ALCOHOL DEHYDROGENASE RELATED"/>
    <property type="match status" value="1"/>
</dbReference>
<dbReference type="InterPro" id="IPR013154">
    <property type="entry name" value="ADH-like_N"/>
</dbReference>
<dbReference type="Pfam" id="PF08240">
    <property type="entry name" value="ADH_N"/>
    <property type="match status" value="1"/>
</dbReference>
<dbReference type="SUPFAM" id="SSF51735">
    <property type="entry name" value="NAD(P)-binding Rossmann-fold domains"/>
    <property type="match status" value="1"/>
</dbReference>
<dbReference type="Proteomes" id="UP000297496">
    <property type="component" value="Unassembled WGS sequence"/>
</dbReference>
<dbReference type="AlphaFoldDB" id="A0A4Z1CMP3"/>
<comment type="caution">
    <text evidence="3">The sequence shown here is derived from an EMBL/GenBank/DDBJ whole genome shotgun (WGS) entry which is preliminary data.</text>
</comment>